<dbReference type="InterPro" id="IPR011032">
    <property type="entry name" value="GroES-like_sf"/>
</dbReference>
<dbReference type="Pfam" id="PF08240">
    <property type="entry name" value="ADH_N"/>
    <property type="match status" value="1"/>
</dbReference>
<evidence type="ECO:0000256" key="3">
    <source>
        <dbReference type="ARBA" id="ARBA00023002"/>
    </source>
</evidence>
<dbReference type="Proteomes" id="UP000019586">
    <property type="component" value="Chromosome"/>
</dbReference>
<dbReference type="EMBL" id="CP006918">
    <property type="protein sequence ID" value="AHM77348.1"/>
    <property type="molecule type" value="Genomic_DNA"/>
</dbReference>
<keyword evidence="2 4" id="KW-0862">Zinc</keyword>
<feature type="domain" description="Enoyl reductase (ER)" evidence="5">
    <location>
        <begin position="21"/>
        <end position="346"/>
    </location>
</feature>
<evidence type="ECO:0000256" key="4">
    <source>
        <dbReference type="RuleBase" id="RU361277"/>
    </source>
</evidence>
<dbReference type="GO" id="GO:0008270">
    <property type="term" value="F:zinc ion binding"/>
    <property type="evidence" value="ECO:0007669"/>
    <property type="project" value="InterPro"/>
</dbReference>
<organism evidence="6 7">
    <name type="scientific">Klebsiella pneumoniae 30684/NJST258_2</name>
    <dbReference type="NCBI Taxonomy" id="1420013"/>
    <lineage>
        <taxon>Bacteria</taxon>
        <taxon>Pseudomonadati</taxon>
        <taxon>Pseudomonadota</taxon>
        <taxon>Gammaproteobacteria</taxon>
        <taxon>Enterobacterales</taxon>
        <taxon>Enterobacteriaceae</taxon>
        <taxon>Klebsiella/Raoultella group</taxon>
        <taxon>Klebsiella</taxon>
        <taxon>Klebsiella pneumoniae complex</taxon>
    </lineage>
</organism>
<proteinExistence type="inferred from homology"/>
<dbReference type="Gene3D" id="3.90.180.10">
    <property type="entry name" value="Medium-chain alcohol dehydrogenases, catalytic domain"/>
    <property type="match status" value="1"/>
</dbReference>
<evidence type="ECO:0000256" key="1">
    <source>
        <dbReference type="ARBA" id="ARBA00022723"/>
    </source>
</evidence>
<reference evidence="6 7" key="1">
    <citation type="journal article" date="2014" name="Proc. Natl. Acad. Sci. U.S.A.">
        <title>Molecular dissection of the evolution of carbapenem-resistant multilocus sequence type 258 Klebsiella pneumoniae.</title>
        <authorList>
            <person name="Deleo F.R."/>
            <person name="Chen L."/>
            <person name="Porcella S.F."/>
            <person name="Martens C.A."/>
            <person name="Kobayashi S.D."/>
            <person name="Porter A.R."/>
            <person name="Chavda K.D."/>
            <person name="Jacobs M.R."/>
            <person name="Mathema B."/>
            <person name="Olsen R.J."/>
            <person name="Bonomo R.A."/>
            <person name="Musser J.M."/>
            <person name="Kreiswirth B.N."/>
        </authorList>
    </citation>
    <scope>NUCLEOTIDE SEQUENCE [LARGE SCALE GENOMIC DNA]</scope>
    <source>
        <strain evidence="6">30684/NJST258_2</strain>
    </source>
</reference>
<sequence length="349" mass="37908">MFRKKTMEGIKMRSVVVKEPGQLNIESRPVPVPGAHEVRVKIAFAGICGSDVHIYHGHNPFAKYPRVIGHEFYGIIDAVGEQVSPARIGERVAVDPVVSCGHCYPCSVGRPNVCTQLQVIGVHRDGGFSDYACVPAKNAWRIPEAISDRQATMVEPFTIAANITAQLQPTAQDIALVYGAGPMGLTIIQALKGVYGVKQVIVVDRIAERLQMARENGADLTLDNTDQPLAEQLAQRQLAPTLVIDAACHPAILQEAILLASPAARIGILGFSGEASTLTQQSITSKEISIFSSRLNSGRFPLVIDWMEKGLIRPEALITHCMPLEQVKEAMEIFANDRKTCCKVLLQLG</sequence>
<comment type="similarity">
    <text evidence="4">Belongs to the zinc-containing alcohol dehydrogenase family.</text>
</comment>
<dbReference type="PANTHER" id="PTHR43401">
    <property type="entry name" value="L-THREONINE 3-DEHYDROGENASE"/>
    <property type="match status" value="1"/>
</dbReference>
<dbReference type="Pfam" id="PF00107">
    <property type="entry name" value="ADH_zinc_N"/>
    <property type="match status" value="1"/>
</dbReference>
<accession>W8UNY7</accession>
<dbReference type="NCBIfam" id="NF007489">
    <property type="entry name" value="PRK10083.1"/>
    <property type="match status" value="1"/>
</dbReference>
<evidence type="ECO:0000256" key="2">
    <source>
        <dbReference type="ARBA" id="ARBA00022833"/>
    </source>
</evidence>
<dbReference type="KEGG" id="kps:KPNJ2_00568"/>
<dbReference type="HOGENOM" id="CLU_026673_11_0_6"/>
<dbReference type="EC" id="1.1.1.-" evidence="6"/>
<dbReference type="AlphaFoldDB" id="W8UNY7"/>
<dbReference type="InterPro" id="IPR020843">
    <property type="entry name" value="ER"/>
</dbReference>
<dbReference type="InterPro" id="IPR036291">
    <property type="entry name" value="NAD(P)-bd_dom_sf"/>
</dbReference>
<dbReference type="PANTHER" id="PTHR43401:SF2">
    <property type="entry name" value="L-THREONINE 3-DEHYDROGENASE"/>
    <property type="match status" value="1"/>
</dbReference>
<dbReference type="GO" id="GO:0016616">
    <property type="term" value="F:oxidoreductase activity, acting on the CH-OH group of donors, NAD or NADP as acceptor"/>
    <property type="evidence" value="ECO:0007669"/>
    <property type="project" value="UniProtKB-ARBA"/>
</dbReference>
<dbReference type="InterPro" id="IPR013149">
    <property type="entry name" value="ADH-like_C"/>
</dbReference>
<evidence type="ECO:0000313" key="6">
    <source>
        <dbReference type="EMBL" id="AHM77348.1"/>
    </source>
</evidence>
<dbReference type="Gene3D" id="3.40.50.720">
    <property type="entry name" value="NAD(P)-binding Rossmann-like Domain"/>
    <property type="match status" value="1"/>
</dbReference>
<dbReference type="SUPFAM" id="SSF51735">
    <property type="entry name" value="NAD(P)-binding Rossmann-fold domains"/>
    <property type="match status" value="1"/>
</dbReference>
<protein>
    <submittedName>
        <fullName evidence="6">Starvation sensing protein rspB</fullName>
        <ecNumber evidence="6">1.1.1.-</ecNumber>
    </submittedName>
</protein>
<name>W8UNY7_KLEPN</name>
<dbReference type="InterPro" id="IPR002328">
    <property type="entry name" value="ADH_Zn_CS"/>
</dbReference>
<dbReference type="PATRIC" id="fig|1420013.3.peg.539"/>
<evidence type="ECO:0000259" key="5">
    <source>
        <dbReference type="SMART" id="SM00829"/>
    </source>
</evidence>
<gene>
    <name evidence="6" type="ORF">KPNJ2_00568</name>
</gene>
<comment type="cofactor">
    <cofactor evidence="4">
        <name>Zn(2+)</name>
        <dbReference type="ChEBI" id="CHEBI:29105"/>
    </cofactor>
</comment>
<dbReference type="PROSITE" id="PS00059">
    <property type="entry name" value="ADH_ZINC"/>
    <property type="match status" value="1"/>
</dbReference>
<dbReference type="CDD" id="cd08261">
    <property type="entry name" value="Zn_ADH7"/>
    <property type="match status" value="1"/>
</dbReference>
<dbReference type="SMART" id="SM00829">
    <property type="entry name" value="PKS_ER"/>
    <property type="match status" value="1"/>
</dbReference>
<dbReference type="InterPro" id="IPR013154">
    <property type="entry name" value="ADH-like_N"/>
</dbReference>
<evidence type="ECO:0000313" key="7">
    <source>
        <dbReference type="Proteomes" id="UP000019586"/>
    </source>
</evidence>
<dbReference type="SUPFAM" id="SSF50129">
    <property type="entry name" value="GroES-like"/>
    <property type="match status" value="1"/>
</dbReference>
<dbReference type="InterPro" id="IPR050129">
    <property type="entry name" value="Zn_alcohol_dh"/>
</dbReference>
<keyword evidence="3 6" id="KW-0560">Oxidoreductase</keyword>
<keyword evidence="1 4" id="KW-0479">Metal-binding</keyword>